<evidence type="ECO:0000313" key="3">
    <source>
        <dbReference type="EMBL" id="KAK9935869.1"/>
    </source>
</evidence>
<gene>
    <name evidence="3" type="ORF">M0R45_012743</name>
</gene>
<proteinExistence type="predicted"/>
<accession>A0AAW1XH40</accession>
<keyword evidence="4" id="KW-1185">Reference proteome</keyword>
<dbReference type="SMART" id="SM00439">
    <property type="entry name" value="BAH"/>
    <property type="match status" value="1"/>
</dbReference>
<dbReference type="Pfam" id="PF01426">
    <property type="entry name" value="BAH"/>
    <property type="match status" value="1"/>
</dbReference>
<evidence type="ECO:0000259" key="2">
    <source>
        <dbReference type="PROSITE" id="PS51038"/>
    </source>
</evidence>
<dbReference type="InterPro" id="IPR014002">
    <property type="entry name" value="Agenet_dom_plant"/>
</dbReference>
<organism evidence="3 4">
    <name type="scientific">Rubus argutus</name>
    <name type="common">Southern blackberry</name>
    <dbReference type="NCBI Taxonomy" id="59490"/>
    <lineage>
        <taxon>Eukaryota</taxon>
        <taxon>Viridiplantae</taxon>
        <taxon>Streptophyta</taxon>
        <taxon>Embryophyta</taxon>
        <taxon>Tracheophyta</taxon>
        <taxon>Spermatophyta</taxon>
        <taxon>Magnoliopsida</taxon>
        <taxon>eudicotyledons</taxon>
        <taxon>Gunneridae</taxon>
        <taxon>Pentapetalae</taxon>
        <taxon>rosids</taxon>
        <taxon>fabids</taxon>
        <taxon>Rosales</taxon>
        <taxon>Rosaceae</taxon>
        <taxon>Rosoideae</taxon>
        <taxon>Rosoideae incertae sedis</taxon>
        <taxon>Rubus</taxon>
    </lineage>
</organism>
<dbReference type="Proteomes" id="UP001457282">
    <property type="component" value="Unassembled WGS sequence"/>
</dbReference>
<dbReference type="SMART" id="SM00743">
    <property type="entry name" value="Agenet"/>
    <property type="match status" value="2"/>
</dbReference>
<sequence length="656" mass="74050">MMMAKTQSSFVAWEEHMLCHERGNRVVHYYLKEASGESVLAVIGTERSIRHMLYVVSDDFLHNYGSTGFINACTRWRARREVVNWLGSLVSRPPCSQLSNSPSNETTEALSLTGVGARQTDQMVPRKLKGQNSHIEWSGVAWICGKQLKHYPAFCRNGTTVSVHSFVFIMALEKHYYLGYVEDMYEDRKGKKKVKVRWFHHSKEVKDVIPDLNPHPREVFITPHVQMISVECIDGPATVLTPKHFEKCLTIVAHSSSSGIHLCFRQLKNHELRPFSLAKLRGYSNQAILSSLHFPQVSNQKVKCHILYDKGEGEPTLGDPLRVNCKRNKSYKGHQGLAPGYSSIKNLVAQSQPKNCVPTYPKLKIKLSRKTIGVEIVESAPQCPVSFKVNEKIELLCQDSGIRGCWFRCNVLQTSQKLLKVQYDDVQDVDGSGNLEEWIPAFRIAAPDKLGMRCSDRLTIRPCHPNDSAVCNFEVGVPVDAWWSDGWWEGVVAGVDVSGTALQVYFPGEDKLLTFQRQDIIIRASRDWVDNKWVDVKAKPDILLYISKNVSSSMKLSTPYASAMEDICCFKVHTSPKPEAFEEKPELPNLAPVVDELENEKRVNLRKRPCTSNEDGNDNSSDGGTCNKGDLIFEEEVDPAYEKYETPVPMEVAAQD</sequence>
<feature type="domain" description="BAH" evidence="2">
    <location>
        <begin position="159"/>
        <end position="278"/>
    </location>
</feature>
<reference evidence="3 4" key="1">
    <citation type="journal article" date="2023" name="G3 (Bethesda)">
        <title>A chromosome-length genome assembly and annotation of blackberry (Rubus argutus, cv. 'Hillquist').</title>
        <authorList>
            <person name="Bruna T."/>
            <person name="Aryal R."/>
            <person name="Dudchenko O."/>
            <person name="Sargent D.J."/>
            <person name="Mead D."/>
            <person name="Buti M."/>
            <person name="Cavallini A."/>
            <person name="Hytonen T."/>
            <person name="Andres J."/>
            <person name="Pham M."/>
            <person name="Weisz D."/>
            <person name="Mascagni F."/>
            <person name="Usai G."/>
            <person name="Natali L."/>
            <person name="Bassil N."/>
            <person name="Fernandez G.E."/>
            <person name="Lomsadze A."/>
            <person name="Armour M."/>
            <person name="Olukolu B."/>
            <person name="Poorten T."/>
            <person name="Britton C."/>
            <person name="Davik J."/>
            <person name="Ashrafi H."/>
            <person name="Aiden E.L."/>
            <person name="Borodovsky M."/>
            <person name="Worthington M."/>
        </authorList>
    </citation>
    <scope>NUCLEOTIDE SEQUENCE [LARGE SCALE GENOMIC DNA]</scope>
    <source>
        <strain evidence="3">PI 553951</strain>
    </source>
</reference>
<dbReference type="PANTHER" id="PTHR31917">
    <property type="entry name" value="AGENET DOMAIN-CONTAINING PROTEIN-RELATED"/>
    <property type="match status" value="1"/>
</dbReference>
<feature type="region of interest" description="Disordered" evidence="1">
    <location>
        <begin position="637"/>
        <end position="656"/>
    </location>
</feature>
<feature type="region of interest" description="Disordered" evidence="1">
    <location>
        <begin position="602"/>
        <end position="629"/>
    </location>
</feature>
<dbReference type="Gene3D" id="2.30.30.490">
    <property type="match status" value="1"/>
</dbReference>
<dbReference type="PANTHER" id="PTHR31917:SF3">
    <property type="entry name" value="BROMO ADJACENT-LIKE DOMAIN PROTEIN"/>
    <property type="match status" value="1"/>
</dbReference>
<dbReference type="InterPro" id="IPR008395">
    <property type="entry name" value="Agenet-like_dom"/>
</dbReference>
<dbReference type="GO" id="GO:0003682">
    <property type="term" value="F:chromatin binding"/>
    <property type="evidence" value="ECO:0007669"/>
    <property type="project" value="InterPro"/>
</dbReference>
<feature type="compositionally biased region" description="Polar residues" evidence="1">
    <location>
        <begin position="610"/>
        <end position="624"/>
    </location>
</feature>
<evidence type="ECO:0000256" key="1">
    <source>
        <dbReference type="SAM" id="MobiDB-lite"/>
    </source>
</evidence>
<dbReference type="EMBL" id="JBEDUW010000003">
    <property type="protein sequence ID" value="KAK9935869.1"/>
    <property type="molecule type" value="Genomic_DNA"/>
</dbReference>
<comment type="caution">
    <text evidence="3">The sequence shown here is derived from an EMBL/GenBank/DDBJ whole genome shotgun (WGS) entry which is preliminary data.</text>
</comment>
<protein>
    <recommendedName>
        <fullName evidence="2">BAH domain-containing protein</fullName>
    </recommendedName>
</protein>
<name>A0AAW1XH40_RUBAR</name>
<dbReference type="CDD" id="cd20405">
    <property type="entry name" value="Tudor_Agenet_AtDUF_rpt1_3"/>
    <property type="match status" value="1"/>
</dbReference>
<dbReference type="AlphaFoldDB" id="A0AAW1XH40"/>
<dbReference type="InterPro" id="IPR001025">
    <property type="entry name" value="BAH_dom"/>
</dbReference>
<evidence type="ECO:0000313" key="4">
    <source>
        <dbReference type="Proteomes" id="UP001457282"/>
    </source>
</evidence>
<dbReference type="Pfam" id="PF05641">
    <property type="entry name" value="Agenet"/>
    <property type="match status" value="1"/>
</dbReference>
<dbReference type="InterPro" id="IPR043151">
    <property type="entry name" value="BAH_sf"/>
</dbReference>
<dbReference type="PROSITE" id="PS51038">
    <property type="entry name" value="BAH"/>
    <property type="match status" value="1"/>
</dbReference>